<dbReference type="EMBL" id="QHHU01000019">
    <property type="protein sequence ID" value="RSM44680.1"/>
    <property type="molecule type" value="Genomic_DNA"/>
</dbReference>
<organism evidence="3 4">
    <name type="scientific">Amycolatopsis balhimycina DSM 5908</name>
    <dbReference type="NCBI Taxonomy" id="1081091"/>
    <lineage>
        <taxon>Bacteria</taxon>
        <taxon>Bacillati</taxon>
        <taxon>Actinomycetota</taxon>
        <taxon>Actinomycetes</taxon>
        <taxon>Pseudonocardiales</taxon>
        <taxon>Pseudonocardiaceae</taxon>
        <taxon>Amycolatopsis</taxon>
    </lineage>
</organism>
<dbReference type="NCBIfam" id="TIGR01686">
    <property type="entry name" value="FkbH"/>
    <property type="match status" value="1"/>
</dbReference>
<dbReference type="Gene3D" id="3.40.630.30">
    <property type="match status" value="1"/>
</dbReference>
<dbReference type="NCBIfam" id="TIGR01681">
    <property type="entry name" value="HAD-SF-IIIC"/>
    <property type="match status" value="1"/>
</dbReference>
<evidence type="ECO:0000313" key="4">
    <source>
        <dbReference type="Proteomes" id="UP000286716"/>
    </source>
</evidence>
<dbReference type="InterPro" id="IPR000182">
    <property type="entry name" value="GNAT_dom"/>
</dbReference>
<name>A0A428WNQ6_AMYBA</name>
<sequence length="358" mass="39043">MTTEASPRAGGFAARTPEKRVKCLVWDLDDTLWDGVVLEGDRPRPFPAAVETLHTLDRRGILHAVAGRGELARASGHLAEHGLEDLFCALEVGWGEKSASIRRIAAELNIGLDTIAFADNDPAERAEVAAVLPMVRCYPAERVGELPGLAEFRPELVTGESRRRRHRYLAERDRAAAERAFPGPPAEFLASLGLTMTVRAATEDDFARAHELTLRTHQLNTTGRTLDAGRLRALCASREHEVLVADVTDRFGAHGTVGLAVLRLAGQDVVLELLLTSCRVLNRGIGTVLLGHLVRDILARGRRPVALFVPTTANRIMLVTLRFAGFEPAGPEGALAFDPRRPPPPRPGHVRIVDGRNR</sequence>
<gene>
    <name evidence="3" type="ORF">DMA12_15505</name>
</gene>
<dbReference type="InterPro" id="IPR016181">
    <property type="entry name" value="Acyl_CoA_acyltransferase"/>
</dbReference>
<reference evidence="3 4" key="1">
    <citation type="submission" date="2018-05" db="EMBL/GenBank/DDBJ databases">
        <title>Evolution of GPA BGCs.</title>
        <authorList>
            <person name="Waglechner N."/>
            <person name="Wright G.D."/>
        </authorList>
    </citation>
    <scope>NUCLEOTIDE SEQUENCE [LARGE SCALE GENOMIC DNA]</scope>
    <source>
        <strain evidence="3 4">DSM 5908</strain>
    </source>
</reference>
<keyword evidence="4" id="KW-1185">Reference proteome</keyword>
<dbReference type="SUPFAM" id="SSF55729">
    <property type="entry name" value="Acyl-CoA N-acyltransferases (Nat)"/>
    <property type="match status" value="1"/>
</dbReference>
<dbReference type="AlphaFoldDB" id="A0A428WNQ6"/>
<proteinExistence type="predicted"/>
<dbReference type="InterPro" id="IPR023214">
    <property type="entry name" value="HAD_sf"/>
</dbReference>
<comment type="caution">
    <text evidence="3">The sequence shown here is derived from an EMBL/GenBank/DDBJ whole genome shotgun (WGS) entry which is preliminary data.</text>
</comment>
<accession>A0A428WNQ6</accession>
<dbReference type="InterPro" id="IPR010037">
    <property type="entry name" value="FkbH_domain"/>
</dbReference>
<dbReference type="SUPFAM" id="SSF56784">
    <property type="entry name" value="HAD-like"/>
    <property type="match status" value="1"/>
</dbReference>
<evidence type="ECO:0000313" key="3">
    <source>
        <dbReference type="EMBL" id="RSM44680.1"/>
    </source>
</evidence>
<dbReference type="GO" id="GO:0016747">
    <property type="term" value="F:acyltransferase activity, transferring groups other than amino-acyl groups"/>
    <property type="evidence" value="ECO:0007669"/>
    <property type="project" value="InterPro"/>
</dbReference>
<evidence type="ECO:0000256" key="1">
    <source>
        <dbReference type="SAM" id="MobiDB-lite"/>
    </source>
</evidence>
<dbReference type="Proteomes" id="UP000286716">
    <property type="component" value="Unassembled WGS sequence"/>
</dbReference>
<evidence type="ECO:0000259" key="2">
    <source>
        <dbReference type="PROSITE" id="PS51186"/>
    </source>
</evidence>
<dbReference type="PROSITE" id="PS51186">
    <property type="entry name" value="GNAT"/>
    <property type="match status" value="1"/>
</dbReference>
<dbReference type="OrthoDB" id="323926at2"/>
<dbReference type="InterPro" id="IPR036412">
    <property type="entry name" value="HAD-like_sf"/>
</dbReference>
<feature type="domain" description="N-acetyltransferase" evidence="2">
    <location>
        <begin position="196"/>
        <end position="344"/>
    </location>
</feature>
<feature type="region of interest" description="Disordered" evidence="1">
    <location>
        <begin position="334"/>
        <end position="358"/>
    </location>
</feature>
<dbReference type="InterPro" id="IPR010033">
    <property type="entry name" value="HAD_SF_ppase_IIIC"/>
</dbReference>
<protein>
    <submittedName>
        <fullName evidence="3">HAD-IIIC family phosphatase</fullName>
    </submittedName>
</protein>
<dbReference type="Gene3D" id="3.40.50.1000">
    <property type="entry name" value="HAD superfamily/HAD-like"/>
    <property type="match status" value="1"/>
</dbReference>